<dbReference type="Proteomes" id="UP000052013">
    <property type="component" value="Unassembled WGS sequence"/>
</dbReference>
<reference evidence="8 9" key="1">
    <citation type="journal article" date="2015" name="Genome Announc.">
        <title>Expanding the biotechnology potential of lactobacilli through comparative genomics of 213 strains and associated genera.</title>
        <authorList>
            <person name="Sun Z."/>
            <person name="Harris H.M."/>
            <person name="McCann A."/>
            <person name="Guo C."/>
            <person name="Argimon S."/>
            <person name="Zhang W."/>
            <person name="Yang X."/>
            <person name="Jeffery I.B."/>
            <person name="Cooney J.C."/>
            <person name="Kagawa T.F."/>
            <person name="Liu W."/>
            <person name="Song Y."/>
            <person name="Salvetti E."/>
            <person name="Wrobel A."/>
            <person name="Rasinkangas P."/>
            <person name="Parkhill J."/>
            <person name="Rea M.C."/>
            <person name="O'Sullivan O."/>
            <person name="Ritari J."/>
            <person name="Douillard F.P."/>
            <person name="Paul Ross R."/>
            <person name="Yang R."/>
            <person name="Briner A.E."/>
            <person name="Felis G.E."/>
            <person name="de Vos W.M."/>
            <person name="Barrangou R."/>
            <person name="Klaenhammer T.R."/>
            <person name="Caufield P.W."/>
            <person name="Cui Y."/>
            <person name="Zhang H."/>
            <person name="O'Toole P.W."/>
        </authorList>
    </citation>
    <scope>NUCLEOTIDE SEQUENCE [LARGE SCALE GENOMIC DNA]</scope>
    <source>
        <strain evidence="8 9">DSM 14421</strain>
    </source>
</reference>
<dbReference type="InterPro" id="IPR019874">
    <property type="entry name" value="RF_methyltr_PrmC"/>
</dbReference>
<dbReference type="NCBIfam" id="TIGR03534">
    <property type="entry name" value="RF_mod_PrmC"/>
    <property type="match status" value="1"/>
</dbReference>
<dbReference type="CDD" id="cd02440">
    <property type="entry name" value="AdoMet_MTases"/>
    <property type="match status" value="1"/>
</dbReference>
<dbReference type="PATRIC" id="fig|1423739.3.peg.2344"/>
<proteinExistence type="inferred from homology"/>
<dbReference type="InterPro" id="IPR040758">
    <property type="entry name" value="PrmC_N"/>
</dbReference>
<evidence type="ECO:0000313" key="9">
    <source>
        <dbReference type="Proteomes" id="UP000052013"/>
    </source>
</evidence>
<dbReference type="HAMAP" id="MF_02126">
    <property type="entry name" value="RF_methyltr_PrmC"/>
    <property type="match status" value="1"/>
</dbReference>
<evidence type="ECO:0000259" key="7">
    <source>
        <dbReference type="Pfam" id="PF17827"/>
    </source>
</evidence>
<dbReference type="PROSITE" id="PS00092">
    <property type="entry name" value="N6_MTASE"/>
    <property type="match status" value="1"/>
</dbReference>
<dbReference type="Gene3D" id="1.10.8.10">
    <property type="entry name" value="DNA helicase RuvA subunit, C-terminal domain"/>
    <property type="match status" value="1"/>
</dbReference>
<dbReference type="Pfam" id="PF05175">
    <property type="entry name" value="MTS"/>
    <property type="match status" value="1"/>
</dbReference>
<evidence type="ECO:0000256" key="2">
    <source>
        <dbReference type="ARBA" id="ARBA00022679"/>
    </source>
</evidence>
<comment type="similarity">
    <text evidence="5">Belongs to the protein N5-glutamine methyltransferase family. PrmC subfamily.</text>
</comment>
<dbReference type="InterPro" id="IPR007848">
    <property type="entry name" value="Small_mtfrase_dom"/>
</dbReference>
<dbReference type="Pfam" id="PF17827">
    <property type="entry name" value="PrmC_N"/>
    <property type="match status" value="1"/>
</dbReference>
<gene>
    <name evidence="5" type="primary">prmC</name>
    <name evidence="8" type="ORF">FC85_GL002254</name>
</gene>
<dbReference type="PANTHER" id="PTHR18895:SF74">
    <property type="entry name" value="MTRF1L RELEASE FACTOR GLUTAMINE METHYLTRANSFERASE"/>
    <property type="match status" value="1"/>
</dbReference>
<dbReference type="GO" id="GO:0032259">
    <property type="term" value="P:methylation"/>
    <property type="evidence" value="ECO:0007669"/>
    <property type="project" value="UniProtKB-KW"/>
</dbReference>
<dbReference type="EC" id="2.1.1.297" evidence="5"/>
<dbReference type="SUPFAM" id="SSF53335">
    <property type="entry name" value="S-adenosyl-L-methionine-dependent methyltransferases"/>
    <property type="match status" value="1"/>
</dbReference>
<feature type="binding site" evidence="5">
    <location>
        <begin position="126"/>
        <end position="130"/>
    </location>
    <ligand>
        <name>S-adenosyl-L-methionine</name>
        <dbReference type="ChEBI" id="CHEBI:59789"/>
    </ligand>
</feature>
<comment type="function">
    <text evidence="5">Methylates the class 1 translation termination release factors RF1/PrfA and RF2/PrfB on the glutamine residue of the universally conserved GGQ motif.</text>
</comment>
<dbReference type="RefSeq" id="WP_057863893.1">
    <property type="nucleotide sequence ID" value="NZ_AZEY01000020.1"/>
</dbReference>
<protein>
    <recommendedName>
        <fullName evidence="5">Release factor glutamine methyltransferase</fullName>
        <shortName evidence="5">RF MTase</shortName>
        <ecNumber evidence="5">2.1.1.297</ecNumber>
    </recommendedName>
    <alternativeName>
        <fullName evidence="5">N5-glutamine methyltransferase PrmC</fullName>
    </alternativeName>
    <alternativeName>
        <fullName evidence="5">Protein-(glutamine-N5) MTase PrmC</fullName>
    </alternativeName>
    <alternativeName>
        <fullName evidence="5">Protein-glutamine N-methyltransferase PrmC</fullName>
    </alternativeName>
</protein>
<sequence length="285" mass="32549">MKPIKPTYFEARKWASFAIKDRSEIDMYDVDFLLEQRFNLSATDLLIRYQRPMPLKQWQQFQNDIRQLISGMPPQYIVGRADFYGLSLHVTSDVLIPRVETEELIDWILATFPTSSEQPMRVLDIGTGSGAIAIALKKNRPTWNLVGSDISDKALKIAILNAQNQNVAVSFLKSDVFDQIHGKFDLIVSNPPYISMDEKADMDQRVIHYEPKLALYAEDRGLAIYKRLARGAADHLTTDGRLFVEIGFHQEQAVIKLFQQANPRAVVIGRHDVSGNQRMVQLKMK</sequence>
<evidence type="ECO:0000313" key="8">
    <source>
        <dbReference type="EMBL" id="KRL69035.1"/>
    </source>
</evidence>
<dbReference type="AlphaFoldDB" id="A0A0R1SUS7"/>
<dbReference type="EMBL" id="AZEY01000020">
    <property type="protein sequence ID" value="KRL69035.1"/>
    <property type="molecule type" value="Genomic_DNA"/>
</dbReference>
<evidence type="ECO:0000256" key="5">
    <source>
        <dbReference type="HAMAP-Rule" id="MF_02126"/>
    </source>
</evidence>
<feature type="domain" description="Methyltransferase small" evidence="6">
    <location>
        <begin position="110"/>
        <end position="207"/>
    </location>
</feature>
<dbReference type="InterPro" id="IPR004556">
    <property type="entry name" value="HemK-like"/>
</dbReference>
<dbReference type="InterPro" id="IPR029063">
    <property type="entry name" value="SAM-dependent_MTases_sf"/>
</dbReference>
<evidence type="ECO:0000259" key="6">
    <source>
        <dbReference type="Pfam" id="PF05175"/>
    </source>
</evidence>
<dbReference type="InterPro" id="IPR050320">
    <property type="entry name" value="N5-glutamine_MTase"/>
</dbReference>
<dbReference type="STRING" id="1423739.FC85_GL002254"/>
<evidence type="ECO:0000256" key="4">
    <source>
        <dbReference type="ARBA" id="ARBA00048391"/>
    </source>
</evidence>
<name>A0A0R1SUS7_9LACO</name>
<dbReference type="GO" id="GO:0102559">
    <property type="term" value="F:peptide chain release factor N(5)-glutamine methyltransferase activity"/>
    <property type="evidence" value="ECO:0007669"/>
    <property type="project" value="UniProtKB-EC"/>
</dbReference>
<feature type="domain" description="Release factor glutamine methyltransferase N-terminal" evidence="7">
    <location>
        <begin position="10"/>
        <end position="79"/>
    </location>
</feature>
<feature type="binding site" evidence="5">
    <location>
        <begin position="190"/>
        <end position="193"/>
    </location>
    <ligand>
        <name>substrate</name>
    </ligand>
</feature>
<comment type="catalytic activity">
    <reaction evidence="4 5">
        <text>L-glutaminyl-[peptide chain release factor] + S-adenosyl-L-methionine = N(5)-methyl-L-glutaminyl-[peptide chain release factor] + S-adenosyl-L-homocysteine + H(+)</text>
        <dbReference type="Rhea" id="RHEA:42896"/>
        <dbReference type="Rhea" id="RHEA-COMP:10271"/>
        <dbReference type="Rhea" id="RHEA-COMP:10272"/>
        <dbReference type="ChEBI" id="CHEBI:15378"/>
        <dbReference type="ChEBI" id="CHEBI:30011"/>
        <dbReference type="ChEBI" id="CHEBI:57856"/>
        <dbReference type="ChEBI" id="CHEBI:59789"/>
        <dbReference type="ChEBI" id="CHEBI:61891"/>
        <dbReference type="EC" id="2.1.1.297"/>
    </reaction>
</comment>
<feature type="binding site" evidence="5">
    <location>
        <position position="190"/>
    </location>
    <ligand>
        <name>S-adenosyl-L-methionine</name>
        <dbReference type="ChEBI" id="CHEBI:59789"/>
    </ligand>
</feature>
<feature type="binding site" evidence="5">
    <location>
        <position position="149"/>
    </location>
    <ligand>
        <name>S-adenosyl-L-methionine</name>
        <dbReference type="ChEBI" id="CHEBI:59789"/>
    </ligand>
</feature>
<organism evidence="8 9">
    <name type="scientific">Lentilactobacillus diolivorans DSM 14421</name>
    <dbReference type="NCBI Taxonomy" id="1423739"/>
    <lineage>
        <taxon>Bacteria</taxon>
        <taxon>Bacillati</taxon>
        <taxon>Bacillota</taxon>
        <taxon>Bacilli</taxon>
        <taxon>Lactobacillales</taxon>
        <taxon>Lactobacillaceae</taxon>
        <taxon>Lentilactobacillus</taxon>
    </lineage>
</organism>
<comment type="caution">
    <text evidence="8">The sequence shown here is derived from an EMBL/GenBank/DDBJ whole genome shotgun (WGS) entry which is preliminary data.</text>
</comment>
<keyword evidence="2 5" id="KW-0808">Transferase</keyword>
<dbReference type="NCBIfam" id="TIGR00536">
    <property type="entry name" value="hemK_fam"/>
    <property type="match status" value="1"/>
</dbReference>
<keyword evidence="3 5" id="KW-0949">S-adenosyl-L-methionine</keyword>
<evidence type="ECO:0000256" key="3">
    <source>
        <dbReference type="ARBA" id="ARBA00022691"/>
    </source>
</evidence>
<accession>A0A0R1SUS7</accession>
<dbReference type="PANTHER" id="PTHR18895">
    <property type="entry name" value="HEMK METHYLTRANSFERASE"/>
    <property type="match status" value="1"/>
</dbReference>
<keyword evidence="1 5" id="KW-0489">Methyltransferase</keyword>
<comment type="caution">
    <text evidence="5">Lacks conserved residue(s) required for the propagation of feature annotation.</text>
</comment>
<evidence type="ECO:0000256" key="1">
    <source>
        <dbReference type="ARBA" id="ARBA00022603"/>
    </source>
</evidence>
<dbReference type="Gene3D" id="3.40.50.150">
    <property type="entry name" value="Vaccinia Virus protein VP39"/>
    <property type="match status" value="1"/>
</dbReference>
<dbReference type="InterPro" id="IPR002052">
    <property type="entry name" value="DNA_methylase_N6_adenine_CS"/>
</dbReference>
<dbReference type="GO" id="GO:0003676">
    <property type="term" value="F:nucleic acid binding"/>
    <property type="evidence" value="ECO:0007669"/>
    <property type="project" value="InterPro"/>
</dbReference>